<keyword evidence="3" id="KW-1185">Reference proteome</keyword>
<dbReference type="SUPFAM" id="SSF52833">
    <property type="entry name" value="Thioredoxin-like"/>
    <property type="match status" value="1"/>
</dbReference>
<dbReference type="RefSeq" id="WP_097153945.1">
    <property type="nucleotide sequence ID" value="NZ_OBEL01000002.1"/>
</dbReference>
<dbReference type="InterPro" id="IPR036249">
    <property type="entry name" value="Thioredoxin-like_sf"/>
</dbReference>
<accession>A0A285PIB5</accession>
<dbReference type="Pfam" id="PF00578">
    <property type="entry name" value="AhpC-TSA"/>
    <property type="match status" value="1"/>
</dbReference>
<reference evidence="2 3" key="1">
    <citation type="submission" date="2017-09" db="EMBL/GenBank/DDBJ databases">
        <authorList>
            <person name="Ehlers B."/>
            <person name="Leendertz F.H."/>
        </authorList>
    </citation>
    <scope>NUCLEOTIDE SEQUENCE [LARGE SCALE GENOMIC DNA]</scope>
    <source>
        <strain evidence="2 3">DSM 18289</strain>
    </source>
</reference>
<name>A0A285PIB5_9HYPH</name>
<proteinExistence type="predicted"/>
<dbReference type="CDD" id="cd02966">
    <property type="entry name" value="TlpA_like_family"/>
    <property type="match status" value="1"/>
</dbReference>
<dbReference type="PANTHER" id="PTHR42852">
    <property type="entry name" value="THIOL:DISULFIDE INTERCHANGE PROTEIN DSBE"/>
    <property type="match status" value="1"/>
</dbReference>
<evidence type="ECO:0000313" key="2">
    <source>
        <dbReference type="EMBL" id="SNZ19611.1"/>
    </source>
</evidence>
<dbReference type="InterPro" id="IPR013766">
    <property type="entry name" value="Thioredoxin_domain"/>
</dbReference>
<evidence type="ECO:0000259" key="1">
    <source>
        <dbReference type="PROSITE" id="PS51352"/>
    </source>
</evidence>
<protein>
    <submittedName>
        <fullName evidence="2">Peroxiredoxin</fullName>
    </submittedName>
</protein>
<dbReference type="Gene3D" id="3.40.30.10">
    <property type="entry name" value="Glutaredoxin"/>
    <property type="match status" value="1"/>
</dbReference>
<feature type="domain" description="Thioredoxin" evidence="1">
    <location>
        <begin position="4"/>
        <end position="160"/>
    </location>
</feature>
<organism evidence="2 3">
    <name type="scientific">Cohaesibacter gelatinilyticus</name>
    <dbReference type="NCBI Taxonomy" id="372072"/>
    <lineage>
        <taxon>Bacteria</taxon>
        <taxon>Pseudomonadati</taxon>
        <taxon>Pseudomonadota</taxon>
        <taxon>Alphaproteobacteria</taxon>
        <taxon>Hyphomicrobiales</taxon>
        <taxon>Cohaesibacteraceae</taxon>
    </lineage>
</organism>
<dbReference type="GO" id="GO:0016209">
    <property type="term" value="F:antioxidant activity"/>
    <property type="evidence" value="ECO:0007669"/>
    <property type="project" value="InterPro"/>
</dbReference>
<dbReference type="PROSITE" id="PS51352">
    <property type="entry name" value="THIOREDOXIN_2"/>
    <property type="match status" value="1"/>
</dbReference>
<dbReference type="OrthoDB" id="9811352at2"/>
<dbReference type="AlphaFoldDB" id="A0A285PIB5"/>
<sequence length="193" mass="21533">MIIAEKARPAPDWQVSRWFNSSKALQVGDFAGKVIVLEAFQMLCPGCIYYGLPMAQKITSHFKPEDVAVIGLHTVFEHHHAMGPEALEVFLKEYRITFPVGVDEKGDDAMPRTMEAYHMQGTPSTILIDAQGRYRTRYFGTVEDMRIAADITKLIAERDANLAMNEEETFTSDAADLIGATNDQCTDEGCKLP</sequence>
<evidence type="ECO:0000313" key="3">
    <source>
        <dbReference type="Proteomes" id="UP000219439"/>
    </source>
</evidence>
<dbReference type="Proteomes" id="UP000219439">
    <property type="component" value="Unassembled WGS sequence"/>
</dbReference>
<dbReference type="EMBL" id="OBEL01000002">
    <property type="protein sequence ID" value="SNZ19611.1"/>
    <property type="molecule type" value="Genomic_DNA"/>
</dbReference>
<dbReference type="PANTHER" id="PTHR42852:SF13">
    <property type="entry name" value="PROTEIN DIPZ"/>
    <property type="match status" value="1"/>
</dbReference>
<gene>
    <name evidence="2" type="ORF">SAMN06265368_2701</name>
</gene>
<dbReference type="InterPro" id="IPR000866">
    <property type="entry name" value="AhpC/TSA"/>
</dbReference>
<dbReference type="InterPro" id="IPR050553">
    <property type="entry name" value="Thioredoxin_ResA/DsbE_sf"/>
</dbReference>
<dbReference type="GO" id="GO:0016491">
    <property type="term" value="F:oxidoreductase activity"/>
    <property type="evidence" value="ECO:0007669"/>
    <property type="project" value="InterPro"/>
</dbReference>